<dbReference type="Proteomes" id="UP000254869">
    <property type="component" value="Unassembled WGS sequence"/>
</dbReference>
<evidence type="ECO:0000256" key="3">
    <source>
        <dbReference type="ARBA" id="ARBA00023163"/>
    </source>
</evidence>
<dbReference type="Pfam" id="PF00392">
    <property type="entry name" value="GntR"/>
    <property type="match status" value="1"/>
</dbReference>
<dbReference type="InterPro" id="IPR036388">
    <property type="entry name" value="WH-like_DNA-bd_sf"/>
</dbReference>
<dbReference type="Pfam" id="PF07729">
    <property type="entry name" value="FCD"/>
    <property type="match status" value="1"/>
</dbReference>
<dbReference type="InterPro" id="IPR000524">
    <property type="entry name" value="Tscrpt_reg_HTH_GntR"/>
</dbReference>
<organism evidence="5 6">
    <name type="scientific">Nocardia pseudobrasiliensis</name>
    <dbReference type="NCBI Taxonomy" id="45979"/>
    <lineage>
        <taxon>Bacteria</taxon>
        <taxon>Bacillati</taxon>
        <taxon>Actinomycetota</taxon>
        <taxon>Actinomycetes</taxon>
        <taxon>Mycobacteriales</taxon>
        <taxon>Nocardiaceae</taxon>
        <taxon>Nocardia</taxon>
    </lineage>
</organism>
<proteinExistence type="predicted"/>
<keyword evidence="6" id="KW-1185">Reference proteome</keyword>
<dbReference type="InterPro" id="IPR036390">
    <property type="entry name" value="WH_DNA-bd_sf"/>
</dbReference>
<dbReference type="EMBL" id="QQBC01000006">
    <property type="protein sequence ID" value="RDI65605.1"/>
    <property type="molecule type" value="Genomic_DNA"/>
</dbReference>
<dbReference type="SMART" id="SM00345">
    <property type="entry name" value="HTH_GNTR"/>
    <property type="match status" value="1"/>
</dbReference>
<comment type="caution">
    <text evidence="5">The sequence shown here is derived from an EMBL/GenBank/DDBJ whole genome shotgun (WGS) entry which is preliminary data.</text>
</comment>
<dbReference type="STRING" id="1210086.GCA_001613105_01964"/>
<dbReference type="Gene3D" id="1.10.10.10">
    <property type="entry name" value="Winged helix-like DNA-binding domain superfamily/Winged helix DNA-binding domain"/>
    <property type="match status" value="1"/>
</dbReference>
<feature type="domain" description="HTH gntR-type" evidence="4">
    <location>
        <begin position="9"/>
        <end position="77"/>
    </location>
</feature>
<name>A0A370I4J4_9NOCA</name>
<keyword evidence="1" id="KW-0805">Transcription regulation</keyword>
<dbReference type="AlphaFoldDB" id="A0A370I4J4"/>
<accession>A0A370I4J4</accession>
<reference evidence="5 6" key="1">
    <citation type="submission" date="2018-07" db="EMBL/GenBank/DDBJ databases">
        <title>Genomic Encyclopedia of Type Strains, Phase IV (KMG-IV): sequencing the most valuable type-strain genomes for metagenomic binning, comparative biology and taxonomic classification.</title>
        <authorList>
            <person name="Goeker M."/>
        </authorList>
    </citation>
    <scope>NUCLEOTIDE SEQUENCE [LARGE SCALE GENOMIC DNA]</scope>
    <source>
        <strain evidence="5 6">DSM 44290</strain>
    </source>
</reference>
<dbReference type="CDD" id="cd07377">
    <property type="entry name" value="WHTH_GntR"/>
    <property type="match status" value="1"/>
</dbReference>
<dbReference type="PROSITE" id="PS50949">
    <property type="entry name" value="HTH_GNTR"/>
    <property type="match status" value="1"/>
</dbReference>
<dbReference type="PRINTS" id="PR00035">
    <property type="entry name" value="HTHGNTR"/>
</dbReference>
<dbReference type="PANTHER" id="PTHR43537:SF24">
    <property type="entry name" value="GLUCONATE OPERON TRANSCRIPTIONAL REPRESSOR"/>
    <property type="match status" value="1"/>
</dbReference>
<protein>
    <submittedName>
        <fullName evidence="5">GntR family transcriptional regulator</fullName>
    </submittedName>
</protein>
<dbReference type="RefSeq" id="WP_067995166.1">
    <property type="nucleotide sequence ID" value="NZ_QQBC01000006.1"/>
</dbReference>
<evidence type="ECO:0000259" key="4">
    <source>
        <dbReference type="PROSITE" id="PS50949"/>
    </source>
</evidence>
<dbReference type="PANTHER" id="PTHR43537">
    <property type="entry name" value="TRANSCRIPTIONAL REGULATOR, GNTR FAMILY"/>
    <property type="match status" value="1"/>
</dbReference>
<keyword evidence="2" id="KW-0238">DNA-binding</keyword>
<sequence>MALQRIDRRTVPDTVFEQLVDEVLDGELTPGSALPAERQLAETLGVSRPTVREALQRLSHAGLVEVRQGGATTVRDFRRFAGLDMLPRLLLRKGTLDTGVVRSILETRSTMGREVAALAAARTGAGIAEQLRAAVESLAAENDPVAQQWAALGFWEILVDAADSIVLRLLFNNLRTVYEPTMAALAQVMTAEVTRIDRYRALAEAVIAGDAAAAQRSAGELLSAAATEFATVMDRLDRAAEGIEEVQQ</sequence>
<keyword evidence="3" id="KW-0804">Transcription</keyword>
<dbReference type="GO" id="GO:0003700">
    <property type="term" value="F:DNA-binding transcription factor activity"/>
    <property type="evidence" value="ECO:0007669"/>
    <property type="project" value="InterPro"/>
</dbReference>
<gene>
    <name evidence="5" type="ORF">DFR76_106477</name>
</gene>
<evidence type="ECO:0000313" key="6">
    <source>
        <dbReference type="Proteomes" id="UP000254869"/>
    </source>
</evidence>
<dbReference type="SUPFAM" id="SSF48008">
    <property type="entry name" value="GntR ligand-binding domain-like"/>
    <property type="match status" value="1"/>
</dbReference>
<evidence type="ECO:0000256" key="1">
    <source>
        <dbReference type="ARBA" id="ARBA00023015"/>
    </source>
</evidence>
<dbReference type="InterPro" id="IPR008920">
    <property type="entry name" value="TF_FadR/GntR_C"/>
</dbReference>
<evidence type="ECO:0000256" key="2">
    <source>
        <dbReference type="ARBA" id="ARBA00023125"/>
    </source>
</evidence>
<dbReference type="SUPFAM" id="SSF46785">
    <property type="entry name" value="Winged helix' DNA-binding domain"/>
    <property type="match status" value="1"/>
</dbReference>
<dbReference type="InterPro" id="IPR011711">
    <property type="entry name" value="GntR_C"/>
</dbReference>
<evidence type="ECO:0000313" key="5">
    <source>
        <dbReference type="EMBL" id="RDI65605.1"/>
    </source>
</evidence>
<dbReference type="GO" id="GO:0003677">
    <property type="term" value="F:DNA binding"/>
    <property type="evidence" value="ECO:0007669"/>
    <property type="project" value="UniProtKB-KW"/>
</dbReference>
<dbReference type="SMART" id="SM00895">
    <property type="entry name" value="FCD"/>
    <property type="match status" value="1"/>
</dbReference>
<dbReference type="Gene3D" id="1.20.120.530">
    <property type="entry name" value="GntR ligand-binding domain-like"/>
    <property type="match status" value="1"/>
</dbReference>